<accession>A0A3M7SP65</accession>
<keyword evidence="1" id="KW-0812">Transmembrane</keyword>
<gene>
    <name evidence="2" type="ORF">BpHYR1_036379</name>
</gene>
<comment type="caution">
    <text evidence="2">The sequence shown here is derived from an EMBL/GenBank/DDBJ whole genome shotgun (WGS) entry which is preliminary data.</text>
</comment>
<dbReference type="Proteomes" id="UP000276133">
    <property type="component" value="Unassembled WGS sequence"/>
</dbReference>
<organism evidence="2 3">
    <name type="scientific">Brachionus plicatilis</name>
    <name type="common">Marine rotifer</name>
    <name type="synonym">Brachionus muelleri</name>
    <dbReference type="NCBI Taxonomy" id="10195"/>
    <lineage>
        <taxon>Eukaryota</taxon>
        <taxon>Metazoa</taxon>
        <taxon>Spiralia</taxon>
        <taxon>Gnathifera</taxon>
        <taxon>Rotifera</taxon>
        <taxon>Eurotatoria</taxon>
        <taxon>Monogononta</taxon>
        <taxon>Pseudotrocha</taxon>
        <taxon>Ploima</taxon>
        <taxon>Brachionidae</taxon>
        <taxon>Brachionus</taxon>
    </lineage>
</organism>
<keyword evidence="1" id="KW-0472">Membrane</keyword>
<sequence length="116" mass="13124">MDLVLNGFTLIIALVIAIIAILFILLAVFYCLRKKNPNEYKRAPIVKSTSSTEIKQEQSNIINIEELNQFGGLDNTFEENIGFLGLSLSEIPFIDESRSTSIIDLSWNPYKKLTNK</sequence>
<name>A0A3M7SP65_BRAPC</name>
<evidence type="ECO:0000313" key="3">
    <source>
        <dbReference type="Proteomes" id="UP000276133"/>
    </source>
</evidence>
<keyword evidence="1" id="KW-1133">Transmembrane helix</keyword>
<dbReference type="EMBL" id="REGN01001050">
    <property type="protein sequence ID" value="RNA37397.1"/>
    <property type="molecule type" value="Genomic_DNA"/>
</dbReference>
<evidence type="ECO:0000313" key="2">
    <source>
        <dbReference type="EMBL" id="RNA37397.1"/>
    </source>
</evidence>
<proteinExistence type="predicted"/>
<keyword evidence="3" id="KW-1185">Reference proteome</keyword>
<evidence type="ECO:0000256" key="1">
    <source>
        <dbReference type="SAM" id="Phobius"/>
    </source>
</evidence>
<reference evidence="2 3" key="1">
    <citation type="journal article" date="2018" name="Sci. Rep.">
        <title>Genomic signatures of local adaptation to the degree of environmental predictability in rotifers.</title>
        <authorList>
            <person name="Franch-Gras L."/>
            <person name="Hahn C."/>
            <person name="Garcia-Roger E.M."/>
            <person name="Carmona M.J."/>
            <person name="Serra M."/>
            <person name="Gomez A."/>
        </authorList>
    </citation>
    <scope>NUCLEOTIDE SEQUENCE [LARGE SCALE GENOMIC DNA]</scope>
    <source>
        <strain evidence="2">HYR1</strain>
    </source>
</reference>
<dbReference type="AlphaFoldDB" id="A0A3M7SP65"/>
<protein>
    <submittedName>
        <fullName evidence="2">Uncharacterized protein</fullName>
    </submittedName>
</protein>
<feature type="transmembrane region" description="Helical" evidence="1">
    <location>
        <begin position="6"/>
        <end position="32"/>
    </location>
</feature>